<gene>
    <name evidence="3" type="ORF">ANCDUO_07798</name>
</gene>
<evidence type="ECO:0000256" key="1">
    <source>
        <dbReference type="SAM" id="Phobius"/>
    </source>
</evidence>
<evidence type="ECO:0000313" key="3">
    <source>
        <dbReference type="EMBL" id="KIH61923.1"/>
    </source>
</evidence>
<proteinExistence type="predicted"/>
<dbReference type="Gene3D" id="1.20.1070.10">
    <property type="entry name" value="Rhodopsin 7-helix transmembrane proteins"/>
    <property type="match status" value="1"/>
</dbReference>
<keyword evidence="1" id="KW-0812">Transmembrane</keyword>
<protein>
    <recommendedName>
        <fullName evidence="2">7TM GPCR serpentine receptor class x (Srx) domain-containing protein</fullName>
    </recommendedName>
</protein>
<keyword evidence="1" id="KW-0472">Membrane</keyword>
<dbReference type="PANTHER" id="PTHR23017:SF3">
    <property type="entry name" value="G-PROTEIN COUPLED RECEPTORS FAMILY 1 PROFILE DOMAIN-CONTAINING PROTEIN"/>
    <property type="match status" value="1"/>
</dbReference>
<dbReference type="SUPFAM" id="SSF81321">
    <property type="entry name" value="Family A G protein-coupled receptor-like"/>
    <property type="match status" value="1"/>
</dbReference>
<keyword evidence="1" id="KW-1133">Transmembrane helix</keyword>
<dbReference type="EMBL" id="KN729725">
    <property type="protein sequence ID" value="KIH61923.1"/>
    <property type="molecule type" value="Genomic_DNA"/>
</dbReference>
<dbReference type="AlphaFoldDB" id="A0A0C2CY28"/>
<dbReference type="Pfam" id="PF10328">
    <property type="entry name" value="7TM_GPCR_Srx"/>
    <property type="match status" value="1"/>
</dbReference>
<accession>A0A0C2CY28</accession>
<organism evidence="3 4">
    <name type="scientific">Ancylostoma duodenale</name>
    <dbReference type="NCBI Taxonomy" id="51022"/>
    <lineage>
        <taxon>Eukaryota</taxon>
        <taxon>Metazoa</taxon>
        <taxon>Ecdysozoa</taxon>
        <taxon>Nematoda</taxon>
        <taxon>Chromadorea</taxon>
        <taxon>Rhabditida</taxon>
        <taxon>Rhabditina</taxon>
        <taxon>Rhabditomorpha</taxon>
        <taxon>Strongyloidea</taxon>
        <taxon>Ancylostomatidae</taxon>
        <taxon>Ancylostomatinae</taxon>
        <taxon>Ancylostoma</taxon>
    </lineage>
</organism>
<keyword evidence="4" id="KW-1185">Reference proteome</keyword>
<evidence type="ECO:0000259" key="2">
    <source>
        <dbReference type="Pfam" id="PF10328"/>
    </source>
</evidence>
<feature type="transmembrane region" description="Helical" evidence="1">
    <location>
        <begin position="67"/>
        <end position="93"/>
    </location>
</feature>
<name>A0A0C2CY28_9BILA</name>
<feature type="transmembrane region" description="Helical" evidence="1">
    <location>
        <begin position="163"/>
        <end position="184"/>
    </location>
</feature>
<dbReference type="Proteomes" id="UP000054047">
    <property type="component" value="Unassembled WGS sequence"/>
</dbReference>
<reference evidence="3 4" key="1">
    <citation type="submission" date="2013-12" db="EMBL/GenBank/DDBJ databases">
        <title>Draft genome of the parsitic nematode Ancylostoma duodenale.</title>
        <authorList>
            <person name="Mitreva M."/>
        </authorList>
    </citation>
    <scope>NUCLEOTIDE SEQUENCE [LARGE SCALE GENOMIC DNA]</scope>
    <source>
        <strain evidence="3 4">Zhejiang</strain>
    </source>
</reference>
<dbReference type="InterPro" id="IPR019430">
    <property type="entry name" value="7TM_GPCR_serpentine_rcpt_Srx"/>
</dbReference>
<dbReference type="PANTHER" id="PTHR23017">
    <property type="entry name" value="SERPENTINE RECEPTOR, CLASS X"/>
    <property type="match status" value="1"/>
</dbReference>
<dbReference type="OrthoDB" id="5867176at2759"/>
<feature type="transmembrane region" description="Helical" evidence="1">
    <location>
        <begin position="118"/>
        <end position="142"/>
    </location>
</feature>
<feature type="domain" description="7TM GPCR serpentine receptor class x (Srx)" evidence="2">
    <location>
        <begin position="23"/>
        <end position="207"/>
    </location>
</feature>
<sequence length="210" mass="24180">MWRTSSQLCVVQSDLSALFGLNRSIGQITIIAQAASYYSMLLLSTNRFVCVFMPLRYADLFTNKTTFIYICVFTTICLIYGCVYFEASCYFIFDRESLEFTFSTSPCGQNLSKYMDFWFSMMLFALIYCLDISTLVKLRLVIRARNVHFMYGSVNRFKKDLRLFAQTLCTTILFSFTVVCFHYISTPVTGRFPRFCATTLIWGINHAGAG</sequence>
<evidence type="ECO:0000313" key="4">
    <source>
        <dbReference type="Proteomes" id="UP000054047"/>
    </source>
</evidence>